<dbReference type="FunFam" id="3.40.50.1820:FF:000003">
    <property type="entry name" value="Dipeptidyl peptidase 4"/>
    <property type="match status" value="1"/>
</dbReference>
<keyword evidence="4" id="KW-0472">Membrane</keyword>
<dbReference type="InterPro" id="IPR050278">
    <property type="entry name" value="Serine_Prot_S9B/DPPIV"/>
</dbReference>
<evidence type="ECO:0008006" key="9">
    <source>
        <dbReference type="Google" id="ProtNLM"/>
    </source>
</evidence>
<evidence type="ECO:0000256" key="1">
    <source>
        <dbReference type="ARBA" id="ARBA00004401"/>
    </source>
</evidence>
<reference evidence="7" key="2">
    <citation type="submission" date="2025-08" db="UniProtKB">
        <authorList>
            <consortium name="Ensembl"/>
        </authorList>
    </citation>
    <scope>IDENTIFICATION</scope>
</reference>
<reference evidence="8" key="1">
    <citation type="submission" date="2013-10" db="EMBL/GenBank/DDBJ databases">
        <authorList>
            <person name="Schartl M."/>
            <person name="Warren W."/>
        </authorList>
    </citation>
    <scope>NUCLEOTIDE SEQUENCE [LARGE SCALE GENOMIC DNA]</scope>
    <source>
        <strain evidence="8">female</strain>
    </source>
</reference>
<dbReference type="InterPro" id="IPR001375">
    <property type="entry name" value="Peptidase_S9_cat"/>
</dbReference>
<dbReference type="GeneTree" id="ENSGT00940000154657"/>
<feature type="domain" description="Peptidase S9 prolyl oligopeptidase catalytic" evidence="5">
    <location>
        <begin position="582"/>
        <end position="784"/>
    </location>
</feature>
<evidence type="ECO:0000313" key="7">
    <source>
        <dbReference type="Ensembl" id="ENSPFOP00000004249.2"/>
    </source>
</evidence>
<dbReference type="AlphaFoldDB" id="A0A087XEP6"/>
<dbReference type="PANTHER" id="PTHR11731:SF21">
    <property type="entry name" value="INACTIVE DIPEPTIDYL PEPTIDASE 10"/>
    <property type="match status" value="1"/>
</dbReference>
<dbReference type="EMBL" id="AYCK01024782">
    <property type="status" value="NOT_ANNOTATED_CDS"/>
    <property type="molecule type" value="Genomic_DNA"/>
</dbReference>
<dbReference type="SUPFAM" id="SSF53474">
    <property type="entry name" value="alpha/beta-Hydrolases"/>
    <property type="match status" value="1"/>
</dbReference>
<comment type="subcellular location">
    <subcellularLocation>
        <location evidence="1">Cell membrane</location>
        <topology evidence="1">Single-pass type II membrane protein</topology>
    </subcellularLocation>
</comment>
<dbReference type="GO" id="GO:0008076">
    <property type="term" value="C:voltage-gated potassium channel complex"/>
    <property type="evidence" value="ECO:0007669"/>
    <property type="project" value="TreeGrafter"/>
</dbReference>
<dbReference type="Pfam" id="PF00326">
    <property type="entry name" value="Peptidase_S9"/>
    <property type="match status" value="1"/>
</dbReference>
<dbReference type="Ensembl" id="ENSPFOT00000004257.2">
    <property type="protein sequence ID" value="ENSPFOP00000004249.2"/>
    <property type="gene ID" value="ENSPFOG00000003026.2"/>
</dbReference>
<dbReference type="OMA" id="AYDEGTN"/>
<evidence type="ECO:0000256" key="2">
    <source>
        <dbReference type="ARBA" id="ARBA00023180"/>
    </source>
</evidence>
<dbReference type="InterPro" id="IPR029058">
    <property type="entry name" value="AB_hydrolase_fold"/>
</dbReference>
<dbReference type="eggNOG" id="KOG2100">
    <property type="taxonomic scope" value="Eukaryota"/>
</dbReference>
<dbReference type="STRING" id="48698.ENSPFOP00000004249"/>
<keyword evidence="8" id="KW-1185">Reference proteome</keyword>
<dbReference type="PANTHER" id="PTHR11731">
    <property type="entry name" value="PROTEASE FAMILY S9B,C DIPEPTIDYL-PEPTIDASE IV-RELATED"/>
    <property type="match status" value="1"/>
</dbReference>
<evidence type="ECO:0000313" key="8">
    <source>
        <dbReference type="Proteomes" id="UP000028760"/>
    </source>
</evidence>
<accession>A0A087XEP6</accession>
<dbReference type="Gene3D" id="2.140.10.30">
    <property type="entry name" value="Dipeptidylpeptidase IV, N-terminal domain"/>
    <property type="match status" value="1"/>
</dbReference>
<evidence type="ECO:0000256" key="4">
    <source>
        <dbReference type="SAM" id="Phobius"/>
    </source>
</evidence>
<feature type="domain" description="Dipeptidylpeptidase IV N-terminal" evidence="6">
    <location>
        <begin position="133"/>
        <end position="499"/>
    </location>
</feature>
<dbReference type="Proteomes" id="UP000028760">
    <property type="component" value="Unassembled WGS sequence"/>
</dbReference>
<dbReference type="InterPro" id="IPR002469">
    <property type="entry name" value="Peptidase_S9B_N"/>
</dbReference>
<keyword evidence="4" id="KW-1133">Transmembrane helix</keyword>
<dbReference type="GO" id="GO:0015459">
    <property type="term" value="F:potassium channel regulator activity"/>
    <property type="evidence" value="ECO:0007669"/>
    <property type="project" value="TreeGrafter"/>
</dbReference>
<dbReference type="GO" id="GO:0008236">
    <property type="term" value="F:serine-type peptidase activity"/>
    <property type="evidence" value="ECO:0007669"/>
    <property type="project" value="InterPro"/>
</dbReference>
<dbReference type="Gene3D" id="3.40.50.1820">
    <property type="entry name" value="alpha/beta hydrolase"/>
    <property type="match status" value="1"/>
</dbReference>
<sequence length="798" mass="88852">SGSNKQPVQEKEAGSCQTLHQDIGPIGPDRNWKGIGISLLVIMAVLSCIGLSIVLLSQDGSGKPLGAPLALDDLFQRSFEIHDPEAKWISDTEVIYRSWNGDIFKLNVYSNETELLLKNSTFATFKATKFAVSPDKKFVLLGYNVQPVYKHSFLASFLIYDLSTREVWELNPPEVSDSVLQFASWGVQGQQLLYVFENNIYYQADSRSFSWRLTSSGQEAAIFNGIPDWLYEEEVLDSPVAHWWSPDGSRLAYLTINDSLVPSMMLPRFTGSLYPRGTEYPYPKMGQINPSVSLHVVSLDGSSASTQIRPPDSLENSDFYVTMVTWVTRQNLSVRWVNRAQNMSILSLCDASSGACVTKHVMTSEAWLDRQHQVPLFSTDCSTFFISAAQRDSSHGVFSHIFMVSSQSDGEEVKVQQLTSGSWDVSEVLSYDEISRSVYFLSSEEGSTQQHLYSLSMLNGFHKECLSCSLFRPDCSFYQAAIAPDHRHVLLSCTGPGIPQTTVHRLDDLSRFTTLERNAELRRVLTNRTVPRTDRRTIQINNSGLVLELLVPSDLDESTEHPLLLLLDSAPGGRVVSERFSLGWESVLVSSDRVVVARVDGRGSAGRGQDVLQAVYQNLGVVDVQDQIAALQRLMKLPYIDRSRVGVYGKAYGGFLSSVLLLTFSSMIKCGVAVAPVTNWKLCGSAGSERFFGFPVKADLSYQLSSLIRDSSGPGPRDFLIVHGTADASVHFQHSAELVQLLSARNFNYTLQQIFPDEGHHLVGVKSRRYMLASLLNFFRRCFEEEAAVAMETSKEDD</sequence>
<reference evidence="7" key="3">
    <citation type="submission" date="2025-09" db="UniProtKB">
        <authorList>
            <consortium name="Ensembl"/>
        </authorList>
    </citation>
    <scope>IDENTIFICATION</scope>
</reference>
<organism evidence="7 8">
    <name type="scientific">Poecilia formosa</name>
    <name type="common">Amazon molly</name>
    <name type="synonym">Limia formosa</name>
    <dbReference type="NCBI Taxonomy" id="48698"/>
    <lineage>
        <taxon>Eukaryota</taxon>
        <taxon>Metazoa</taxon>
        <taxon>Chordata</taxon>
        <taxon>Craniata</taxon>
        <taxon>Vertebrata</taxon>
        <taxon>Euteleostomi</taxon>
        <taxon>Actinopterygii</taxon>
        <taxon>Neopterygii</taxon>
        <taxon>Teleostei</taxon>
        <taxon>Neoteleostei</taxon>
        <taxon>Acanthomorphata</taxon>
        <taxon>Ovalentaria</taxon>
        <taxon>Atherinomorphae</taxon>
        <taxon>Cyprinodontiformes</taxon>
        <taxon>Poeciliidae</taxon>
        <taxon>Poeciliinae</taxon>
        <taxon>Poecilia</taxon>
    </lineage>
</organism>
<dbReference type="GO" id="GO:0006508">
    <property type="term" value="P:proteolysis"/>
    <property type="evidence" value="ECO:0007669"/>
    <property type="project" value="InterPro"/>
</dbReference>
<proteinExistence type="predicted"/>
<dbReference type="SUPFAM" id="SSF82171">
    <property type="entry name" value="DPP6 N-terminal domain-like"/>
    <property type="match status" value="1"/>
</dbReference>
<evidence type="ECO:0000259" key="6">
    <source>
        <dbReference type="Pfam" id="PF00930"/>
    </source>
</evidence>
<protein>
    <recommendedName>
        <fullName evidence="9">Dipeptidyl-peptidase 10 (Non-functional)</fullName>
    </recommendedName>
</protein>
<keyword evidence="2" id="KW-0325">Glycoprotein</keyword>
<dbReference type="GO" id="GO:1901379">
    <property type="term" value="P:regulation of potassium ion transmembrane transport"/>
    <property type="evidence" value="ECO:0007669"/>
    <property type="project" value="TreeGrafter"/>
</dbReference>
<dbReference type="EMBL" id="AYCK01024783">
    <property type="status" value="NOT_ANNOTATED_CDS"/>
    <property type="molecule type" value="Genomic_DNA"/>
</dbReference>
<evidence type="ECO:0000256" key="3">
    <source>
        <dbReference type="SAM" id="MobiDB-lite"/>
    </source>
</evidence>
<name>A0A087XEP6_POEFO</name>
<feature type="transmembrane region" description="Helical" evidence="4">
    <location>
        <begin position="35"/>
        <end position="56"/>
    </location>
</feature>
<dbReference type="Pfam" id="PF00930">
    <property type="entry name" value="DPPIV_N"/>
    <property type="match status" value="1"/>
</dbReference>
<evidence type="ECO:0000259" key="5">
    <source>
        <dbReference type="Pfam" id="PF00326"/>
    </source>
</evidence>
<dbReference type="EMBL" id="AYCK01024781">
    <property type="status" value="NOT_ANNOTATED_CDS"/>
    <property type="molecule type" value="Genomic_DNA"/>
</dbReference>
<feature type="region of interest" description="Disordered" evidence="3">
    <location>
        <begin position="1"/>
        <end position="22"/>
    </location>
</feature>
<keyword evidence="4" id="KW-0812">Transmembrane</keyword>